<dbReference type="VEuPathDB" id="MicrosporidiaDB:THOM_3049"/>
<dbReference type="AlphaFoldDB" id="L7JSL9"/>
<reference evidence="1 2" key="1">
    <citation type="journal article" date="2012" name="PLoS Pathog.">
        <title>The genome of the obligate intracellular parasite Trachipleistophora hominis: new insights into microsporidian genome dynamics and reductive evolution.</title>
        <authorList>
            <person name="Heinz E."/>
            <person name="Williams T.A."/>
            <person name="Nakjang S."/>
            <person name="Noel C.J."/>
            <person name="Swan D.C."/>
            <person name="Goldberg A.V."/>
            <person name="Harris S.R."/>
            <person name="Weinmaier T."/>
            <person name="Markert S."/>
            <person name="Becher D."/>
            <person name="Bernhardt J."/>
            <person name="Dagan T."/>
            <person name="Hacker C."/>
            <person name="Lucocq J.M."/>
            <person name="Schweder T."/>
            <person name="Rattei T."/>
            <person name="Hall N."/>
            <person name="Hirt R.P."/>
            <person name="Embley T.M."/>
        </authorList>
    </citation>
    <scope>NUCLEOTIDE SEQUENCE [LARGE SCALE GENOMIC DNA]</scope>
</reference>
<protein>
    <submittedName>
        <fullName evidence="1">Uncharacterized protein</fullName>
    </submittedName>
</protein>
<evidence type="ECO:0000313" key="2">
    <source>
        <dbReference type="Proteomes" id="UP000011185"/>
    </source>
</evidence>
<feature type="non-terminal residue" evidence="1">
    <location>
        <position position="1"/>
    </location>
</feature>
<dbReference type="Proteomes" id="UP000011185">
    <property type="component" value="Unassembled WGS sequence"/>
</dbReference>
<dbReference type="HOGENOM" id="CLU_3162573_0_0_1"/>
<dbReference type="InParanoid" id="L7JSL9"/>
<evidence type="ECO:0000313" key="1">
    <source>
        <dbReference type="EMBL" id="ELQ74046.1"/>
    </source>
</evidence>
<organism evidence="1 2">
    <name type="scientific">Trachipleistophora hominis</name>
    <name type="common">Microsporidian parasite</name>
    <dbReference type="NCBI Taxonomy" id="72359"/>
    <lineage>
        <taxon>Eukaryota</taxon>
        <taxon>Fungi</taxon>
        <taxon>Fungi incertae sedis</taxon>
        <taxon>Microsporidia</taxon>
        <taxon>Pleistophoridae</taxon>
        <taxon>Trachipleistophora</taxon>
    </lineage>
</organism>
<keyword evidence="2" id="KW-1185">Reference proteome</keyword>
<accession>L7JSL9</accession>
<gene>
    <name evidence="1" type="ORF">THOM_3049</name>
</gene>
<dbReference type="EMBL" id="JH994082">
    <property type="protein sequence ID" value="ELQ74046.1"/>
    <property type="molecule type" value="Genomic_DNA"/>
</dbReference>
<name>L7JSL9_TRAHO</name>
<proteinExistence type="predicted"/>
<sequence>VKDRIHEIDKINSKTETVDEPMQDYTGFEEEISGEIEEHYDYLQTEEE</sequence>